<feature type="non-terminal residue" evidence="2">
    <location>
        <position position="1"/>
    </location>
</feature>
<dbReference type="AlphaFoldDB" id="A0A699JP10"/>
<gene>
    <name evidence="2" type="ORF">Tci_621180</name>
</gene>
<keyword evidence="1" id="KW-0812">Transmembrane</keyword>
<evidence type="ECO:0008006" key="3">
    <source>
        <dbReference type="Google" id="ProtNLM"/>
    </source>
</evidence>
<organism evidence="2">
    <name type="scientific">Tanacetum cinerariifolium</name>
    <name type="common">Dalmatian daisy</name>
    <name type="synonym">Chrysanthemum cinerariifolium</name>
    <dbReference type="NCBI Taxonomy" id="118510"/>
    <lineage>
        <taxon>Eukaryota</taxon>
        <taxon>Viridiplantae</taxon>
        <taxon>Streptophyta</taxon>
        <taxon>Embryophyta</taxon>
        <taxon>Tracheophyta</taxon>
        <taxon>Spermatophyta</taxon>
        <taxon>Magnoliopsida</taxon>
        <taxon>eudicotyledons</taxon>
        <taxon>Gunneridae</taxon>
        <taxon>Pentapetalae</taxon>
        <taxon>asterids</taxon>
        <taxon>campanulids</taxon>
        <taxon>Asterales</taxon>
        <taxon>Asteraceae</taxon>
        <taxon>Asteroideae</taxon>
        <taxon>Anthemideae</taxon>
        <taxon>Anthemidinae</taxon>
        <taxon>Tanacetum</taxon>
    </lineage>
</organism>
<protein>
    <recommendedName>
        <fullName evidence="3">Reverse transcriptase domain-containing protein</fullName>
    </recommendedName>
</protein>
<evidence type="ECO:0000256" key="1">
    <source>
        <dbReference type="SAM" id="Phobius"/>
    </source>
</evidence>
<reference evidence="2" key="1">
    <citation type="journal article" date="2019" name="Sci. Rep.">
        <title>Draft genome of Tanacetum cinerariifolium, the natural source of mosquito coil.</title>
        <authorList>
            <person name="Yamashiro T."/>
            <person name="Shiraishi A."/>
            <person name="Satake H."/>
            <person name="Nakayama K."/>
        </authorList>
    </citation>
    <scope>NUCLEOTIDE SEQUENCE</scope>
</reference>
<feature type="transmembrane region" description="Helical" evidence="1">
    <location>
        <begin position="256"/>
        <end position="273"/>
    </location>
</feature>
<name>A0A699JP10_TANCI</name>
<dbReference type="EMBL" id="BKCJ010433504">
    <property type="protein sequence ID" value="GFA49208.1"/>
    <property type="molecule type" value="Genomic_DNA"/>
</dbReference>
<proteinExistence type="predicted"/>
<comment type="caution">
    <text evidence="2">The sequence shown here is derived from an EMBL/GenBank/DDBJ whole genome shotgun (WGS) entry which is preliminary data.</text>
</comment>
<keyword evidence="1" id="KW-1133">Transmembrane helix</keyword>
<evidence type="ECO:0000313" key="2">
    <source>
        <dbReference type="EMBL" id="GFA49208.1"/>
    </source>
</evidence>
<sequence>IAVTPSLPTEEPVNSLSMGDEHLDTISETESDEFIKSSIENLIPIPKEVDAFLDVEDGPTLSQFPQSYLDPEGDILLLEAFLNDDPSLDFKTKSSSISLNSLLEENNTFDNSSPEFEIFCFDVEEISSGSTTTRSDISLPEYEVFYDDHVKEISSGSTTTHSDSPLYESFIFDLSIKPFPPADRSDFYEFADEFIHFISPPEYDCFLFKIEPNSGDFTMDVVEDISPTREPKVHNALPTHPTLQLNLKFQPSSESLLTYVVWIFLPFLVYSVAPRYILSLRNEDTIFDPGICNYHFFLLGRLYLIGVELSQDSKS</sequence>
<accession>A0A699JP10</accession>
<keyword evidence="1" id="KW-0472">Membrane</keyword>